<dbReference type="InterPro" id="IPR049945">
    <property type="entry name" value="AAA_22"/>
</dbReference>
<reference evidence="2 3" key="1">
    <citation type="submission" date="2019-03" db="EMBL/GenBank/DDBJ databases">
        <title>Draft genome sequences of novel Actinobacteria.</title>
        <authorList>
            <person name="Sahin N."/>
            <person name="Ay H."/>
            <person name="Saygin H."/>
        </authorList>
    </citation>
    <scope>NUCLEOTIDE SEQUENCE [LARGE SCALE GENOMIC DNA]</scope>
    <source>
        <strain evidence="2 3">KC310</strain>
    </source>
</reference>
<protein>
    <submittedName>
        <fullName evidence="2">LuxR family transcriptional regulator</fullName>
    </submittedName>
</protein>
<dbReference type="EMBL" id="SMKO01000428">
    <property type="protein sequence ID" value="TDC81647.1"/>
    <property type="molecule type" value="Genomic_DNA"/>
</dbReference>
<keyword evidence="3" id="KW-1185">Reference proteome</keyword>
<dbReference type="PANTHER" id="PTHR47691:SF3">
    <property type="entry name" value="HTH-TYPE TRANSCRIPTIONAL REGULATOR RV0890C-RELATED"/>
    <property type="match status" value="1"/>
</dbReference>
<dbReference type="InterPro" id="IPR027417">
    <property type="entry name" value="P-loop_NTPase"/>
</dbReference>
<dbReference type="PRINTS" id="PR00364">
    <property type="entry name" value="DISEASERSIST"/>
</dbReference>
<evidence type="ECO:0000313" key="2">
    <source>
        <dbReference type="EMBL" id="TDC81647.1"/>
    </source>
</evidence>
<dbReference type="SUPFAM" id="SSF52540">
    <property type="entry name" value="P-loop containing nucleoside triphosphate hydrolases"/>
    <property type="match status" value="1"/>
</dbReference>
<feature type="non-terminal residue" evidence="2">
    <location>
        <position position="162"/>
    </location>
</feature>
<comment type="caution">
    <text evidence="2">The sequence shown here is derived from an EMBL/GenBank/DDBJ whole genome shotgun (WGS) entry which is preliminary data.</text>
</comment>
<dbReference type="PANTHER" id="PTHR47691">
    <property type="entry name" value="REGULATOR-RELATED"/>
    <property type="match status" value="1"/>
</dbReference>
<evidence type="ECO:0000259" key="1">
    <source>
        <dbReference type="Pfam" id="PF13401"/>
    </source>
</evidence>
<sequence length="162" mass="17304">MKAETTTLVSRQRPSTLPAQVTSFVGRRREVAEIKRLLGTAPVVTLTGVGGVGKTRLALKVAAEVERAFSDGVWLVELAALGDPKLLGQAVLSALKVQNHSSRPPVEVLVEHVRGRRMLVVLDNCEHLLDECAVLAATLVSSAPELRILATSREALGIAGER</sequence>
<gene>
    <name evidence="2" type="ORF">E1292_50520</name>
</gene>
<dbReference type="GO" id="GO:0016887">
    <property type="term" value="F:ATP hydrolysis activity"/>
    <property type="evidence" value="ECO:0007669"/>
    <property type="project" value="InterPro"/>
</dbReference>
<accession>A0A4R4TT88</accession>
<organism evidence="2 3">
    <name type="scientific">Nonomuraea deserti</name>
    <dbReference type="NCBI Taxonomy" id="1848322"/>
    <lineage>
        <taxon>Bacteria</taxon>
        <taxon>Bacillati</taxon>
        <taxon>Actinomycetota</taxon>
        <taxon>Actinomycetes</taxon>
        <taxon>Streptosporangiales</taxon>
        <taxon>Streptosporangiaceae</taxon>
        <taxon>Nonomuraea</taxon>
    </lineage>
</organism>
<dbReference type="Proteomes" id="UP000295258">
    <property type="component" value="Unassembled WGS sequence"/>
</dbReference>
<name>A0A4R4TT88_9ACTN</name>
<evidence type="ECO:0000313" key="3">
    <source>
        <dbReference type="Proteomes" id="UP000295258"/>
    </source>
</evidence>
<dbReference type="Pfam" id="PF13401">
    <property type="entry name" value="AAA_22"/>
    <property type="match status" value="1"/>
</dbReference>
<dbReference type="AlphaFoldDB" id="A0A4R4TT88"/>
<dbReference type="Gene3D" id="3.40.50.300">
    <property type="entry name" value="P-loop containing nucleotide triphosphate hydrolases"/>
    <property type="match status" value="1"/>
</dbReference>
<feature type="domain" description="ORC1/DEAH AAA+ ATPase" evidence="1">
    <location>
        <begin position="40"/>
        <end position="131"/>
    </location>
</feature>
<proteinExistence type="predicted"/>